<dbReference type="InterPro" id="IPR023577">
    <property type="entry name" value="CYTH_domain"/>
</dbReference>
<dbReference type="Pfam" id="PF01928">
    <property type="entry name" value="CYTH"/>
    <property type="match status" value="1"/>
</dbReference>
<feature type="active site" description="Proton acceptor" evidence="1">
    <location>
        <position position="31"/>
    </location>
</feature>
<dbReference type="AlphaFoldDB" id="A0A4R6MTR7"/>
<dbReference type="CDD" id="cd07891">
    <property type="entry name" value="CYTH-like_CthTTM-like_1"/>
    <property type="match status" value="1"/>
</dbReference>
<dbReference type="SMART" id="SM01118">
    <property type="entry name" value="CYTH"/>
    <property type="match status" value="1"/>
</dbReference>
<protein>
    <submittedName>
        <fullName evidence="3">Adenylate cyclase</fullName>
    </submittedName>
</protein>
<reference evidence="3 4" key="1">
    <citation type="submission" date="2019-03" db="EMBL/GenBank/DDBJ databases">
        <title>Genomic Encyclopedia of Type Strains, Phase IV (KMG-IV): sequencing the most valuable type-strain genomes for metagenomic binning, comparative biology and taxonomic classification.</title>
        <authorList>
            <person name="Goeker M."/>
        </authorList>
    </citation>
    <scope>NUCLEOTIDE SEQUENCE [LARGE SCALE GENOMIC DNA]</scope>
    <source>
        <strain evidence="3 4">DSM 25082</strain>
    </source>
</reference>
<sequence length="157" mass="18044">MRPMGIEIERKFLVCGPGWRQGQAQRYSQGYLNRAAERTVRVRIAGEQAFLTIKGRSQGASRLEFEYPLPLADAQALIQLCEGPLIEKTRYTLEQDGLRWEVDEFHGENAGLVLAEVELASEDQVITRPDWLGEEVTGDERYYNSRLSELPFSRWPR</sequence>
<feature type="domain" description="CYTH" evidence="2">
    <location>
        <begin position="5"/>
        <end position="149"/>
    </location>
</feature>
<dbReference type="Gene3D" id="2.40.320.10">
    <property type="entry name" value="Hypothetical Protein Pfu-838710-001"/>
    <property type="match status" value="1"/>
</dbReference>
<name>A0A4R6MTR7_9BURK</name>
<dbReference type="PANTHER" id="PTHR40114:SF1">
    <property type="entry name" value="SLR0698 PROTEIN"/>
    <property type="match status" value="1"/>
</dbReference>
<dbReference type="PROSITE" id="PS51707">
    <property type="entry name" value="CYTH"/>
    <property type="match status" value="1"/>
</dbReference>
<keyword evidence="4" id="KW-1185">Reference proteome</keyword>
<proteinExistence type="predicted"/>
<dbReference type="SUPFAM" id="SSF55154">
    <property type="entry name" value="CYTH-like phosphatases"/>
    <property type="match status" value="1"/>
</dbReference>
<dbReference type="PIRSF" id="PIRSF016487">
    <property type="entry name" value="CYTH_UCP016487"/>
    <property type="match status" value="1"/>
</dbReference>
<dbReference type="InterPro" id="IPR033469">
    <property type="entry name" value="CYTH-like_dom_sf"/>
</dbReference>
<evidence type="ECO:0000256" key="1">
    <source>
        <dbReference type="PIRSR" id="PIRSR016487-1"/>
    </source>
</evidence>
<evidence type="ECO:0000313" key="3">
    <source>
        <dbReference type="EMBL" id="TDP05501.1"/>
    </source>
</evidence>
<evidence type="ECO:0000313" key="4">
    <source>
        <dbReference type="Proteomes" id="UP000295357"/>
    </source>
</evidence>
<dbReference type="PANTHER" id="PTHR40114">
    <property type="entry name" value="SLR0698 PROTEIN"/>
    <property type="match status" value="1"/>
</dbReference>
<dbReference type="InterPro" id="IPR012042">
    <property type="entry name" value="NeuTTM/CthTTM-like"/>
</dbReference>
<comment type="caution">
    <text evidence="3">The sequence shown here is derived from an EMBL/GenBank/DDBJ whole genome shotgun (WGS) entry which is preliminary data.</text>
</comment>
<organism evidence="3 4">
    <name type="scientific">Roseateles asaccharophilus</name>
    <dbReference type="NCBI Taxonomy" id="582607"/>
    <lineage>
        <taxon>Bacteria</taxon>
        <taxon>Pseudomonadati</taxon>
        <taxon>Pseudomonadota</taxon>
        <taxon>Betaproteobacteria</taxon>
        <taxon>Burkholderiales</taxon>
        <taxon>Sphaerotilaceae</taxon>
        <taxon>Roseateles</taxon>
    </lineage>
</organism>
<dbReference type="Proteomes" id="UP000295357">
    <property type="component" value="Unassembled WGS sequence"/>
</dbReference>
<evidence type="ECO:0000259" key="2">
    <source>
        <dbReference type="PROSITE" id="PS51707"/>
    </source>
</evidence>
<gene>
    <name evidence="3" type="ORF">DFR39_1115</name>
</gene>
<accession>A0A4R6MTR7</accession>
<dbReference type="EMBL" id="SNXE01000011">
    <property type="protein sequence ID" value="TDP05501.1"/>
    <property type="molecule type" value="Genomic_DNA"/>
</dbReference>